<name>A0AAV7XXY9_9NEOP</name>
<dbReference type="Proteomes" id="UP001075354">
    <property type="component" value="Chromosome 1"/>
</dbReference>
<feature type="compositionally biased region" description="Low complexity" evidence="4">
    <location>
        <begin position="358"/>
        <end position="368"/>
    </location>
</feature>
<keyword evidence="2" id="KW-1015">Disulfide bond</keyword>
<dbReference type="GO" id="GO:0007156">
    <property type="term" value="P:homophilic cell adhesion via plasma membrane adhesion molecules"/>
    <property type="evidence" value="ECO:0007669"/>
    <property type="project" value="TreeGrafter"/>
</dbReference>
<organism evidence="6 7">
    <name type="scientific">Megalurothrips usitatus</name>
    <name type="common">bean blossom thrips</name>
    <dbReference type="NCBI Taxonomy" id="439358"/>
    <lineage>
        <taxon>Eukaryota</taxon>
        <taxon>Metazoa</taxon>
        <taxon>Ecdysozoa</taxon>
        <taxon>Arthropoda</taxon>
        <taxon>Hexapoda</taxon>
        <taxon>Insecta</taxon>
        <taxon>Pterygota</taxon>
        <taxon>Neoptera</taxon>
        <taxon>Paraneoptera</taxon>
        <taxon>Thysanoptera</taxon>
        <taxon>Terebrantia</taxon>
        <taxon>Thripoidea</taxon>
        <taxon>Thripidae</taxon>
        <taxon>Megalurothrips</taxon>
    </lineage>
</organism>
<dbReference type="InterPro" id="IPR003599">
    <property type="entry name" value="Ig_sub"/>
</dbReference>
<feature type="region of interest" description="Disordered" evidence="4">
    <location>
        <begin position="290"/>
        <end position="390"/>
    </location>
</feature>
<evidence type="ECO:0000313" key="7">
    <source>
        <dbReference type="Proteomes" id="UP001075354"/>
    </source>
</evidence>
<dbReference type="InterPro" id="IPR003598">
    <property type="entry name" value="Ig_sub2"/>
</dbReference>
<dbReference type="GO" id="GO:0043025">
    <property type="term" value="C:neuronal cell body"/>
    <property type="evidence" value="ECO:0007669"/>
    <property type="project" value="TreeGrafter"/>
</dbReference>
<feature type="domain" description="Ig-like" evidence="5">
    <location>
        <begin position="76"/>
        <end position="182"/>
    </location>
</feature>
<keyword evidence="7" id="KW-1185">Reference proteome</keyword>
<dbReference type="CDD" id="cd00096">
    <property type="entry name" value="Ig"/>
    <property type="match status" value="1"/>
</dbReference>
<keyword evidence="3" id="KW-0393">Immunoglobulin domain</keyword>
<proteinExistence type="predicted"/>
<dbReference type="AlphaFoldDB" id="A0AAV7XXY9"/>
<evidence type="ECO:0000256" key="3">
    <source>
        <dbReference type="ARBA" id="ARBA00023319"/>
    </source>
</evidence>
<dbReference type="PROSITE" id="PS50835">
    <property type="entry name" value="IG_LIKE"/>
    <property type="match status" value="2"/>
</dbReference>
<evidence type="ECO:0000256" key="4">
    <source>
        <dbReference type="SAM" id="MobiDB-lite"/>
    </source>
</evidence>
<evidence type="ECO:0000256" key="2">
    <source>
        <dbReference type="ARBA" id="ARBA00023157"/>
    </source>
</evidence>
<accession>A0AAV7XXY9</accession>
<dbReference type="InterPro" id="IPR050958">
    <property type="entry name" value="Cell_Adh-Cytoskel_Orgn"/>
</dbReference>
<evidence type="ECO:0000259" key="5">
    <source>
        <dbReference type="PROSITE" id="PS50835"/>
    </source>
</evidence>
<dbReference type="GO" id="GO:0030424">
    <property type="term" value="C:axon"/>
    <property type="evidence" value="ECO:0007669"/>
    <property type="project" value="TreeGrafter"/>
</dbReference>
<gene>
    <name evidence="6" type="ORF">ONE63_000282</name>
</gene>
<keyword evidence="1" id="KW-0732">Signal</keyword>
<dbReference type="PANTHER" id="PTHR45080:SF8">
    <property type="entry name" value="IG-LIKE DOMAIN-CONTAINING PROTEIN"/>
    <property type="match status" value="1"/>
</dbReference>
<dbReference type="GO" id="GO:0008046">
    <property type="term" value="F:axon guidance receptor activity"/>
    <property type="evidence" value="ECO:0007669"/>
    <property type="project" value="TreeGrafter"/>
</dbReference>
<sequence>MEHFRLLSTGSTVGELSFQWVGPRADEARYRDLLARPAGGAAASKWLDVNLLHQQVTLRVDPILRMLALSTTPIPPSSNGTSVVNTTMGVEAVAEGEPITLTCVATGSANIKFHWVKDGMVLGENTTRATKWLWTRVEALGGGRFQSELQVRAAVPLHAGRYTCKAADWEARACASLQVRVRGAPQVLVAPMASTLKAGDNLTVTCLAQGDEDGLGGATAAEPLGFTWTRNRALLPLSPGKEVWEDLVPAGSLLRLYNVRRAATYCCQVRGRTLSRTACSDVHVVGRGRARVRSPGPGAHRAAVRGRGGAGAVVARHRRRRRGPPAVPAAVRRPGRGAELRPGGGGPGPLGRRRLLRLRVPAAGRRAGAAGGRHAGALQRERGGGAGLGP</sequence>
<dbReference type="SMART" id="SM00408">
    <property type="entry name" value="IGc2"/>
    <property type="match status" value="1"/>
</dbReference>
<dbReference type="Pfam" id="PF13927">
    <property type="entry name" value="Ig_3"/>
    <property type="match status" value="1"/>
</dbReference>
<dbReference type="Gene3D" id="2.60.40.10">
    <property type="entry name" value="Immunoglobulins"/>
    <property type="match status" value="2"/>
</dbReference>
<dbReference type="SUPFAM" id="SSF48726">
    <property type="entry name" value="Immunoglobulin"/>
    <property type="match status" value="2"/>
</dbReference>
<feature type="domain" description="Ig-like" evidence="5">
    <location>
        <begin position="185"/>
        <end position="279"/>
    </location>
</feature>
<dbReference type="GO" id="GO:0050808">
    <property type="term" value="P:synapse organization"/>
    <property type="evidence" value="ECO:0007669"/>
    <property type="project" value="TreeGrafter"/>
</dbReference>
<comment type="caution">
    <text evidence="6">The sequence shown here is derived from an EMBL/GenBank/DDBJ whole genome shotgun (WGS) entry which is preliminary data.</text>
</comment>
<protein>
    <recommendedName>
        <fullName evidence="5">Ig-like domain-containing protein</fullName>
    </recommendedName>
</protein>
<dbReference type="SMART" id="SM00409">
    <property type="entry name" value="IG"/>
    <property type="match status" value="2"/>
</dbReference>
<dbReference type="PANTHER" id="PTHR45080">
    <property type="entry name" value="CONTACTIN 5"/>
    <property type="match status" value="1"/>
</dbReference>
<reference evidence="6" key="1">
    <citation type="submission" date="2022-12" db="EMBL/GenBank/DDBJ databases">
        <title>Chromosome-level genome assembly of the bean flower thrips Megalurothrips usitatus.</title>
        <authorList>
            <person name="Ma L."/>
            <person name="Liu Q."/>
            <person name="Li H."/>
            <person name="Cai W."/>
        </authorList>
    </citation>
    <scope>NUCLEOTIDE SEQUENCE</scope>
    <source>
        <strain evidence="6">Cailab_2022a</strain>
    </source>
</reference>
<dbReference type="GO" id="GO:0005886">
    <property type="term" value="C:plasma membrane"/>
    <property type="evidence" value="ECO:0007669"/>
    <property type="project" value="TreeGrafter"/>
</dbReference>
<dbReference type="InterPro" id="IPR013783">
    <property type="entry name" value="Ig-like_fold"/>
</dbReference>
<dbReference type="InterPro" id="IPR036179">
    <property type="entry name" value="Ig-like_dom_sf"/>
</dbReference>
<dbReference type="InterPro" id="IPR007110">
    <property type="entry name" value="Ig-like_dom"/>
</dbReference>
<dbReference type="EMBL" id="JAPTSV010000001">
    <property type="protein sequence ID" value="KAJ1531610.1"/>
    <property type="molecule type" value="Genomic_DNA"/>
</dbReference>
<evidence type="ECO:0000256" key="1">
    <source>
        <dbReference type="ARBA" id="ARBA00022729"/>
    </source>
</evidence>
<evidence type="ECO:0000313" key="6">
    <source>
        <dbReference type="EMBL" id="KAJ1531610.1"/>
    </source>
</evidence>